<evidence type="ECO:0000313" key="2">
    <source>
        <dbReference type="EMBL" id="STQ99888.1"/>
    </source>
</evidence>
<protein>
    <submittedName>
        <fullName evidence="2">Uncharacterized protein</fullName>
    </submittedName>
</protein>
<dbReference type="Proteomes" id="UP000254293">
    <property type="component" value="Unassembled WGS sequence"/>
</dbReference>
<keyword evidence="1" id="KW-1133">Transmembrane helix</keyword>
<dbReference type="RefSeq" id="WP_115307236.1">
    <property type="nucleotide sequence ID" value="NZ_CP091516.1"/>
</dbReference>
<name>A0A377QZ91_9NEIS</name>
<gene>
    <name evidence="2" type="ORF">NCTC13336_00075</name>
</gene>
<dbReference type="OrthoDB" id="9911896at2"/>
<keyword evidence="1" id="KW-0812">Transmembrane</keyword>
<evidence type="ECO:0000313" key="3">
    <source>
        <dbReference type="Proteomes" id="UP000254293"/>
    </source>
</evidence>
<dbReference type="EMBL" id="UGJJ01000001">
    <property type="protein sequence ID" value="STQ99888.1"/>
    <property type="molecule type" value="Genomic_DNA"/>
</dbReference>
<keyword evidence="1" id="KW-0472">Membrane</keyword>
<keyword evidence="3" id="KW-1185">Reference proteome</keyword>
<feature type="transmembrane region" description="Helical" evidence="1">
    <location>
        <begin position="34"/>
        <end position="56"/>
    </location>
</feature>
<feature type="transmembrane region" description="Helical" evidence="1">
    <location>
        <begin position="7"/>
        <end position="28"/>
    </location>
</feature>
<evidence type="ECO:0000256" key="1">
    <source>
        <dbReference type="SAM" id="Phobius"/>
    </source>
</evidence>
<reference evidence="2 3" key="1">
    <citation type="submission" date="2018-06" db="EMBL/GenBank/DDBJ databases">
        <authorList>
            <consortium name="Pathogen Informatics"/>
            <person name="Doyle S."/>
        </authorList>
    </citation>
    <scope>NUCLEOTIDE SEQUENCE [LARGE SCALE GENOMIC DNA]</scope>
    <source>
        <strain evidence="2 3">NCTC13336</strain>
    </source>
</reference>
<accession>A0A377QZ91</accession>
<dbReference type="AlphaFoldDB" id="A0A377QZ91"/>
<proteinExistence type="predicted"/>
<sequence>MNHRTFTMMAILVSFAASLIFGTLYIAGYLDGGGFFLCMAATLPALLLFRSAYNFFFCKNQK</sequence>
<organism evidence="2 3">
    <name type="scientific">Kingella potus</name>
    <dbReference type="NCBI Taxonomy" id="265175"/>
    <lineage>
        <taxon>Bacteria</taxon>
        <taxon>Pseudomonadati</taxon>
        <taxon>Pseudomonadota</taxon>
        <taxon>Betaproteobacteria</taxon>
        <taxon>Neisseriales</taxon>
        <taxon>Neisseriaceae</taxon>
        <taxon>Kingella</taxon>
    </lineage>
</organism>